<gene>
    <name evidence="1" type="ORF">POSPLADRAFT_1041328</name>
</gene>
<keyword evidence="2" id="KW-1185">Reference proteome</keyword>
<accession>A0A1X6MR07</accession>
<dbReference type="AlphaFoldDB" id="A0A1X6MR07"/>
<proteinExistence type="predicted"/>
<name>A0A1X6MR07_9APHY</name>
<evidence type="ECO:0000313" key="2">
    <source>
        <dbReference type="Proteomes" id="UP000194127"/>
    </source>
</evidence>
<dbReference type="EMBL" id="KZ110604">
    <property type="protein sequence ID" value="OSX58656.1"/>
    <property type="molecule type" value="Genomic_DNA"/>
</dbReference>
<evidence type="ECO:0000313" key="1">
    <source>
        <dbReference type="EMBL" id="OSX58656.1"/>
    </source>
</evidence>
<dbReference type="Proteomes" id="UP000194127">
    <property type="component" value="Unassembled WGS sequence"/>
</dbReference>
<reference evidence="1 2" key="1">
    <citation type="submission" date="2017-04" db="EMBL/GenBank/DDBJ databases">
        <title>Genome Sequence of the Model Brown-Rot Fungus Postia placenta SB12.</title>
        <authorList>
            <consortium name="DOE Joint Genome Institute"/>
            <person name="Gaskell J."/>
            <person name="Kersten P."/>
            <person name="Larrondo L.F."/>
            <person name="Canessa P."/>
            <person name="Martinez D."/>
            <person name="Hibbett D."/>
            <person name="Schmoll M."/>
            <person name="Kubicek C.P."/>
            <person name="Martinez A.T."/>
            <person name="Yadav J."/>
            <person name="Master E."/>
            <person name="Magnuson J.K."/>
            <person name="James T."/>
            <person name="Yaver D."/>
            <person name="Berka R."/>
            <person name="Labutti K."/>
            <person name="Lipzen A."/>
            <person name="Aerts A."/>
            <person name="Barry K."/>
            <person name="Henrissat B."/>
            <person name="Blanchette R."/>
            <person name="Grigoriev I."/>
            <person name="Cullen D."/>
        </authorList>
    </citation>
    <scope>NUCLEOTIDE SEQUENCE [LARGE SCALE GENOMIC DNA]</scope>
    <source>
        <strain evidence="1 2">MAD-698-R-SB12</strain>
    </source>
</reference>
<organism evidence="1 2">
    <name type="scientific">Postia placenta MAD-698-R-SB12</name>
    <dbReference type="NCBI Taxonomy" id="670580"/>
    <lineage>
        <taxon>Eukaryota</taxon>
        <taxon>Fungi</taxon>
        <taxon>Dikarya</taxon>
        <taxon>Basidiomycota</taxon>
        <taxon>Agaricomycotina</taxon>
        <taxon>Agaricomycetes</taxon>
        <taxon>Polyporales</taxon>
        <taxon>Adustoporiaceae</taxon>
        <taxon>Rhodonia</taxon>
    </lineage>
</organism>
<protein>
    <submittedName>
        <fullName evidence="1">Uncharacterized protein</fullName>
    </submittedName>
</protein>
<dbReference type="GeneID" id="36322836"/>
<dbReference type="RefSeq" id="XP_024335450.1">
    <property type="nucleotide sequence ID" value="XM_024477886.1"/>
</dbReference>
<sequence length="54" mass="5701">MATVNNLFAGMGTRHLEVPSAVRSMSPNTACKAQDCGLLAHGIKRTPSGQPLYT</sequence>